<comment type="similarity">
    <text evidence="1 6">Belongs to the universal ribosomal protein uL14 family.</text>
</comment>
<dbReference type="STRING" id="630390.A0A180GKS8"/>
<dbReference type="SMART" id="SM01374">
    <property type="entry name" value="Ribosomal_L14"/>
    <property type="match status" value="1"/>
</dbReference>
<reference evidence="7" key="1">
    <citation type="submission" date="2009-11" db="EMBL/GenBank/DDBJ databases">
        <authorList>
            <consortium name="The Broad Institute Genome Sequencing Platform"/>
            <person name="Ward D."/>
            <person name="Feldgarden M."/>
            <person name="Earl A."/>
            <person name="Young S.K."/>
            <person name="Zeng Q."/>
            <person name="Koehrsen M."/>
            <person name="Alvarado L."/>
            <person name="Berlin A."/>
            <person name="Bochicchio J."/>
            <person name="Borenstein D."/>
            <person name="Chapman S.B."/>
            <person name="Chen Z."/>
            <person name="Engels R."/>
            <person name="Freedman E."/>
            <person name="Gellesch M."/>
            <person name="Goldberg J."/>
            <person name="Griggs A."/>
            <person name="Gujja S."/>
            <person name="Heilman E."/>
            <person name="Heiman D."/>
            <person name="Hepburn T."/>
            <person name="Howarth C."/>
            <person name="Jen D."/>
            <person name="Larson L."/>
            <person name="Lewis B."/>
            <person name="Mehta T."/>
            <person name="Park D."/>
            <person name="Pearson M."/>
            <person name="Roberts A."/>
            <person name="Saif S."/>
            <person name="Shea T."/>
            <person name="Shenoy N."/>
            <person name="Sisk P."/>
            <person name="Stolte C."/>
            <person name="Sykes S."/>
            <person name="Thomson T."/>
            <person name="Walk T."/>
            <person name="White J."/>
            <person name="Yandava C."/>
            <person name="Izard J."/>
            <person name="Baranova O.V."/>
            <person name="Blanton J.M."/>
            <person name="Tanner A.C."/>
            <person name="Dewhirst F.E."/>
            <person name="Haas B."/>
            <person name="Nusbaum C."/>
            <person name="Birren B."/>
        </authorList>
    </citation>
    <scope>NUCLEOTIDE SEQUENCE [LARGE SCALE GENOMIC DNA]</scope>
    <source>
        <strain evidence="7">1-1 BBBD Race 1</strain>
    </source>
</reference>
<evidence type="ECO:0000256" key="5">
    <source>
        <dbReference type="ARBA" id="ARBA00040118"/>
    </source>
</evidence>
<dbReference type="GO" id="GO:0003735">
    <property type="term" value="F:structural constituent of ribosome"/>
    <property type="evidence" value="ECO:0007669"/>
    <property type="project" value="InterPro"/>
</dbReference>
<keyword evidence="9" id="KW-1185">Reference proteome</keyword>
<evidence type="ECO:0000313" key="7">
    <source>
        <dbReference type="EMBL" id="OAV92583.1"/>
    </source>
</evidence>
<dbReference type="OrthoDB" id="274765at2759"/>
<gene>
    <name evidence="7" type="ORF">PTTG_27606</name>
</gene>
<proteinExistence type="inferred from homology"/>
<dbReference type="PANTHER" id="PTHR11761">
    <property type="entry name" value="50S/60S RIBOSOMAL PROTEIN L14/L23"/>
    <property type="match status" value="1"/>
</dbReference>
<reference evidence="8" key="4">
    <citation type="submission" date="2025-05" db="UniProtKB">
        <authorList>
            <consortium name="EnsemblFungi"/>
        </authorList>
    </citation>
    <scope>IDENTIFICATION</scope>
    <source>
        <strain evidence="8">isolate 1-1 / race 1 (BBBD)</strain>
    </source>
</reference>
<sequence length="159" mass="17742">MHPKHSIDRFHDLHHFRFNMLGLKARMLIIDNSGGLIAECINVLKFKGRQGHARIGDEIVCVIKRARPIPQNSSGPSSSSSNLLASNKVRRGDIRRAVVVRTKKETNRADGRSIRFDDNAAVLLNNKRELLGTKINGVVAAELREKGWGRIMSLASRVV</sequence>
<dbReference type="GO" id="GO:0070180">
    <property type="term" value="F:large ribosomal subunit rRNA binding"/>
    <property type="evidence" value="ECO:0007669"/>
    <property type="project" value="TreeGrafter"/>
</dbReference>
<evidence type="ECO:0000256" key="1">
    <source>
        <dbReference type="ARBA" id="ARBA00010745"/>
    </source>
</evidence>
<dbReference type="EnsemblFungi" id="PTTG_27606-t43_1">
    <property type="protein sequence ID" value="PTTG_27606-t43_1-p1"/>
    <property type="gene ID" value="PTTG_27606"/>
</dbReference>
<dbReference type="Gene3D" id="2.40.150.20">
    <property type="entry name" value="Ribosomal protein L14"/>
    <property type="match status" value="1"/>
</dbReference>
<dbReference type="GO" id="GO:0006412">
    <property type="term" value="P:translation"/>
    <property type="evidence" value="ECO:0007669"/>
    <property type="project" value="InterPro"/>
</dbReference>
<dbReference type="EMBL" id="ADAS02000062">
    <property type="protein sequence ID" value="OAV92583.1"/>
    <property type="molecule type" value="Genomic_DNA"/>
</dbReference>
<dbReference type="HAMAP" id="MF_01367">
    <property type="entry name" value="Ribosomal_uL14"/>
    <property type="match status" value="1"/>
</dbReference>
<dbReference type="InterPro" id="IPR036853">
    <property type="entry name" value="Ribosomal_uL14_sf"/>
</dbReference>
<dbReference type="AlphaFoldDB" id="A0A180GKS8"/>
<dbReference type="VEuPathDB" id="FungiDB:PTTG_27606"/>
<dbReference type="NCBIfam" id="TIGR01067">
    <property type="entry name" value="rplN_bact"/>
    <property type="match status" value="1"/>
</dbReference>
<evidence type="ECO:0000256" key="4">
    <source>
        <dbReference type="ARBA" id="ARBA00037226"/>
    </source>
</evidence>
<keyword evidence="3 6" id="KW-0687">Ribonucleoprotein</keyword>
<evidence type="ECO:0000256" key="3">
    <source>
        <dbReference type="ARBA" id="ARBA00023274"/>
    </source>
</evidence>
<dbReference type="FunFam" id="2.40.150.20:FF:000005">
    <property type="entry name" value="50S ribosomal protein L14"/>
    <property type="match status" value="1"/>
</dbReference>
<keyword evidence="2 6" id="KW-0689">Ribosomal protein</keyword>
<dbReference type="InterPro" id="IPR000218">
    <property type="entry name" value="Ribosomal_uL14"/>
</dbReference>
<evidence type="ECO:0000313" key="9">
    <source>
        <dbReference type="Proteomes" id="UP000005240"/>
    </source>
</evidence>
<evidence type="ECO:0000313" key="8">
    <source>
        <dbReference type="EnsemblFungi" id="PTTG_27606-t43_1-p1"/>
    </source>
</evidence>
<dbReference type="CDD" id="cd00337">
    <property type="entry name" value="Ribosomal_uL14"/>
    <property type="match status" value="1"/>
</dbReference>
<protein>
    <recommendedName>
        <fullName evidence="5">Large ribosomal subunit protein uL14m</fullName>
    </recommendedName>
</protein>
<comment type="function">
    <text evidence="4">Component of the mitochondrial ribosome (mitoribosome), a dedicated translation machinery responsible for the synthesis of mitochondrial genome-encoded proteins, including at least some of the essential transmembrane subunits of the mitochondrial respiratory chain. The mitoribosomes are attached to the mitochondrial inner membrane and translation products are cotranslationally integrated into the membrane.</text>
</comment>
<dbReference type="PROSITE" id="PS00049">
    <property type="entry name" value="RIBOSOMAL_L14"/>
    <property type="match status" value="1"/>
</dbReference>
<dbReference type="GO" id="GO:0005762">
    <property type="term" value="C:mitochondrial large ribosomal subunit"/>
    <property type="evidence" value="ECO:0007669"/>
    <property type="project" value="TreeGrafter"/>
</dbReference>
<dbReference type="InterPro" id="IPR019972">
    <property type="entry name" value="Ribosomal_uL14_CS"/>
</dbReference>
<dbReference type="Proteomes" id="UP000005240">
    <property type="component" value="Unassembled WGS sequence"/>
</dbReference>
<dbReference type="SUPFAM" id="SSF50193">
    <property type="entry name" value="Ribosomal protein L14"/>
    <property type="match status" value="1"/>
</dbReference>
<reference evidence="7" key="2">
    <citation type="submission" date="2016-05" db="EMBL/GenBank/DDBJ databases">
        <title>Comparative analysis highlights variable genome content of wheat rusts and divergence of the mating loci.</title>
        <authorList>
            <person name="Cuomo C.A."/>
            <person name="Bakkeren G."/>
            <person name="Szabo L."/>
            <person name="Khalil H."/>
            <person name="Joly D."/>
            <person name="Goldberg J."/>
            <person name="Young S."/>
            <person name="Zeng Q."/>
            <person name="Fellers J."/>
        </authorList>
    </citation>
    <scope>NUCLEOTIDE SEQUENCE [LARGE SCALE GENOMIC DNA]</scope>
    <source>
        <strain evidence="7">1-1 BBBD Race 1</strain>
    </source>
</reference>
<dbReference type="Pfam" id="PF00238">
    <property type="entry name" value="Ribosomal_L14"/>
    <property type="match status" value="1"/>
</dbReference>
<dbReference type="InterPro" id="IPR005745">
    <property type="entry name" value="Ribosomal_uL14_bac-type"/>
</dbReference>
<name>A0A180GKS8_PUCT1</name>
<organism evidence="7">
    <name type="scientific">Puccinia triticina (isolate 1-1 / race 1 (BBBD))</name>
    <name type="common">Brown leaf rust fungus</name>
    <dbReference type="NCBI Taxonomy" id="630390"/>
    <lineage>
        <taxon>Eukaryota</taxon>
        <taxon>Fungi</taxon>
        <taxon>Dikarya</taxon>
        <taxon>Basidiomycota</taxon>
        <taxon>Pucciniomycotina</taxon>
        <taxon>Pucciniomycetes</taxon>
        <taxon>Pucciniales</taxon>
        <taxon>Pucciniaceae</taxon>
        <taxon>Puccinia</taxon>
    </lineage>
</organism>
<accession>A0A180GKS8</accession>
<evidence type="ECO:0000256" key="6">
    <source>
        <dbReference type="RuleBase" id="RU003949"/>
    </source>
</evidence>
<reference evidence="8 9" key="3">
    <citation type="journal article" date="2017" name="G3 (Bethesda)">
        <title>Comparative analysis highlights variable genome content of wheat rusts and divergence of the mating loci.</title>
        <authorList>
            <person name="Cuomo C.A."/>
            <person name="Bakkeren G."/>
            <person name="Khalil H.B."/>
            <person name="Panwar V."/>
            <person name="Joly D."/>
            <person name="Linning R."/>
            <person name="Sakthikumar S."/>
            <person name="Song X."/>
            <person name="Adiconis X."/>
            <person name="Fan L."/>
            <person name="Goldberg J.M."/>
            <person name="Levin J.Z."/>
            <person name="Young S."/>
            <person name="Zeng Q."/>
            <person name="Anikster Y."/>
            <person name="Bruce M."/>
            <person name="Wang M."/>
            <person name="Yin C."/>
            <person name="McCallum B."/>
            <person name="Szabo L.J."/>
            <person name="Hulbert S."/>
            <person name="Chen X."/>
            <person name="Fellers J.P."/>
        </authorList>
    </citation>
    <scope>NUCLEOTIDE SEQUENCE</scope>
    <source>
        <strain evidence="8">isolate 1-1 / race 1 (BBBD)</strain>
        <strain evidence="9">Isolate 1-1 / race 1 (BBBD)</strain>
    </source>
</reference>
<dbReference type="PANTHER" id="PTHR11761:SF3">
    <property type="entry name" value="LARGE RIBOSOMAL SUBUNIT PROTEIN UL14M"/>
    <property type="match status" value="1"/>
</dbReference>
<evidence type="ECO:0000256" key="2">
    <source>
        <dbReference type="ARBA" id="ARBA00022980"/>
    </source>
</evidence>